<name>A0A9N9YVV9_9HYPO</name>
<accession>A0A9N9YVV9</accession>
<reference evidence="3" key="1">
    <citation type="submission" date="2019-06" db="EMBL/GenBank/DDBJ databases">
        <authorList>
            <person name="Broberg M."/>
        </authorList>
    </citation>
    <scope>NUCLEOTIDE SEQUENCE [LARGE SCALE GENOMIC DNA]</scope>
</reference>
<dbReference type="OrthoDB" id="6133115at2759"/>
<reference evidence="2 3" key="2">
    <citation type="submission" date="2021-10" db="EMBL/GenBank/DDBJ databases">
        <authorList>
            <person name="Piombo E."/>
        </authorList>
    </citation>
    <scope>NUCLEOTIDE SEQUENCE [LARGE SCALE GENOMIC DNA]</scope>
</reference>
<evidence type="ECO:0000256" key="1">
    <source>
        <dbReference type="SAM" id="MobiDB-lite"/>
    </source>
</evidence>
<protein>
    <submittedName>
        <fullName evidence="2">Uncharacterized protein</fullName>
    </submittedName>
</protein>
<dbReference type="Proteomes" id="UP000775872">
    <property type="component" value="Unassembled WGS sequence"/>
</dbReference>
<organism evidence="2 3">
    <name type="scientific">Clonostachys solani</name>
    <dbReference type="NCBI Taxonomy" id="160281"/>
    <lineage>
        <taxon>Eukaryota</taxon>
        <taxon>Fungi</taxon>
        <taxon>Dikarya</taxon>
        <taxon>Ascomycota</taxon>
        <taxon>Pezizomycotina</taxon>
        <taxon>Sordariomycetes</taxon>
        <taxon>Hypocreomycetidae</taxon>
        <taxon>Hypocreales</taxon>
        <taxon>Bionectriaceae</taxon>
        <taxon>Clonostachys</taxon>
    </lineage>
</organism>
<dbReference type="AlphaFoldDB" id="A0A9N9YVV9"/>
<keyword evidence="3" id="KW-1185">Reference proteome</keyword>
<gene>
    <name evidence="2" type="ORF">CSOL1703_00003424</name>
</gene>
<evidence type="ECO:0000313" key="3">
    <source>
        <dbReference type="Proteomes" id="UP000775872"/>
    </source>
</evidence>
<sequence length="70" mass="7132">MGVQDSLSLGGRRAAALSLDVDSNPPSPHAKGTIQTGKLPGTRCPTCAQEGKEVWVVPGLNCAHCGTACD</sequence>
<dbReference type="EMBL" id="CABFOC020000002">
    <property type="protein sequence ID" value="CAH0039041.1"/>
    <property type="molecule type" value="Genomic_DNA"/>
</dbReference>
<evidence type="ECO:0000313" key="2">
    <source>
        <dbReference type="EMBL" id="CAH0039041.1"/>
    </source>
</evidence>
<comment type="caution">
    <text evidence="2">The sequence shown here is derived from an EMBL/GenBank/DDBJ whole genome shotgun (WGS) entry which is preliminary data.</text>
</comment>
<feature type="region of interest" description="Disordered" evidence="1">
    <location>
        <begin position="18"/>
        <end position="37"/>
    </location>
</feature>
<proteinExistence type="predicted"/>